<protein>
    <submittedName>
        <fullName evidence="2">Uncharacterized protein</fullName>
    </submittedName>
</protein>
<evidence type="ECO:0000313" key="2">
    <source>
        <dbReference type="EMBL" id="KAK7113231.1"/>
    </source>
</evidence>
<evidence type="ECO:0000256" key="1">
    <source>
        <dbReference type="SAM" id="SignalP"/>
    </source>
</evidence>
<dbReference type="AlphaFoldDB" id="A0AAN9BV62"/>
<feature type="chain" id="PRO_5043053311" evidence="1">
    <location>
        <begin position="20"/>
        <end position="165"/>
    </location>
</feature>
<dbReference type="EMBL" id="JBAMIC010000002">
    <property type="protein sequence ID" value="KAK7113231.1"/>
    <property type="molecule type" value="Genomic_DNA"/>
</dbReference>
<proteinExistence type="predicted"/>
<keyword evidence="3" id="KW-1185">Reference proteome</keyword>
<sequence length="165" mass="17240">MAALLFCLVVLSVVDYGMFQSPVTPAAVPGCASRSGYIRGSDKCCNSFVFAFLYQICCTDPQQNVCYCDGNHFGTVCAAVPMSTPSPAGSPTLCPGGQSVPQGRLLRGTTVTEACSARGVVGLTVAGTQFCNAPYVHDPVTGDKVLYTLTSCWQAALQSRNSGFS</sequence>
<dbReference type="Proteomes" id="UP001374579">
    <property type="component" value="Unassembled WGS sequence"/>
</dbReference>
<feature type="signal peptide" evidence="1">
    <location>
        <begin position="1"/>
        <end position="19"/>
    </location>
</feature>
<comment type="caution">
    <text evidence="2">The sequence shown here is derived from an EMBL/GenBank/DDBJ whole genome shotgun (WGS) entry which is preliminary data.</text>
</comment>
<gene>
    <name evidence="2" type="ORF">V1264_012562</name>
</gene>
<keyword evidence="1" id="KW-0732">Signal</keyword>
<name>A0AAN9BV62_9CAEN</name>
<organism evidence="2 3">
    <name type="scientific">Littorina saxatilis</name>
    <dbReference type="NCBI Taxonomy" id="31220"/>
    <lineage>
        <taxon>Eukaryota</taxon>
        <taxon>Metazoa</taxon>
        <taxon>Spiralia</taxon>
        <taxon>Lophotrochozoa</taxon>
        <taxon>Mollusca</taxon>
        <taxon>Gastropoda</taxon>
        <taxon>Caenogastropoda</taxon>
        <taxon>Littorinimorpha</taxon>
        <taxon>Littorinoidea</taxon>
        <taxon>Littorinidae</taxon>
        <taxon>Littorina</taxon>
    </lineage>
</organism>
<evidence type="ECO:0000313" key="3">
    <source>
        <dbReference type="Proteomes" id="UP001374579"/>
    </source>
</evidence>
<accession>A0AAN9BV62</accession>
<reference evidence="2 3" key="1">
    <citation type="submission" date="2024-02" db="EMBL/GenBank/DDBJ databases">
        <title>Chromosome-scale genome assembly of the rough periwinkle Littorina saxatilis.</title>
        <authorList>
            <person name="De Jode A."/>
            <person name="Faria R."/>
            <person name="Formenti G."/>
            <person name="Sims Y."/>
            <person name="Smith T.P."/>
            <person name="Tracey A."/>
            <person name="Wood J.M.D."/>
            <person name="Zagrodzka Z.B."/>
            <person name="Johannesson K."/>
            <person name="Butlin R.K."/>
            <person name="Leder E.H."/>
        </authorList>
    </citation>
    <scope>NUCLEOTIDE SEQUENCE [LARGE SCALE GENOMIC DNA]</scope>
    <source>
        <strain evidence="2">Snail1</strain>
        <tissue evidence="2">Muscle</tissue>
    </source>
</reference>